<dbReference type="PANTHER" id="PTHR23257:SF797">
    <property type="entry name" value="KINASE SUPERFAMILY WITH OCTICOSAPEPTIDE_PHOX_BEM1P DOMAIN-CONTAINING PROTEIN"/>
    <property type="match status" value="1"/>
</dbReference>
<evidence type="ECO:0000256" key="7">
    <source>
        <dbReference type="ARBA" id="ARBA00022777"/>
    </source>
</evidence>
<feature type="region of interest" description="Disordered" evidence="11">
    <location>
        <begin position="339"/>
        <end position="383"/>
    </location>
</feature>
<evidence type="ECO:0000256" key="11">
    <source>
        <dbReference type="SAM" id="MobiDB-lite"/>
    </source>
</evidence>
<feature type="compositionally biased region" description="Polar residues" evidence="11">
    <location>
        <begin position="165"/>
        <end position="176"/>
    </location>
</feature>
<keyword evidence="6 10" id="KW-0547">Nucleotide-binding</keyword>
<keyword evidence="7" id="KW-0418">Kinase</keyword>
<feature type="compositionally biased region" description="Polar residues" evidence="11">
    <location>
        <begin position="368"/>
        <end position="383"/>
    </location>
</feature>
<feature type="compositionally biased region" description="Basic and acidic residues" evidence="11">
    <location>
        <begin position="1143"/>
        <end position="1154"/>
    </location>
</feature>
<dbReference type="SMART" id="SM00220">
    <property type="entry name" value="S_TKc"/>
    <property type="match status" value="1"/>
</dbReference>
<dbReference type="Pfam" id="PF07714">
    <property type="entry name" value="PK_Tyr_Ser-Thr"/>
    <property type="match status" value="1"/>
</dbReference>
<dbReference type="GO" id="GO:0009734">
    <property type="term" value="P:auxin-activated signaling pathway"/>
    <property type="evidence" value="ECO:0007669"/>
    <property type="project" value="UniProtKB-KW"/>
</dbReference>
<feature type="compositionally biased region" description="Polar residues" evidence="11">
    <location>
        <begin position="1469"/>
        <end position="1479"/>
    </location>
</feature>
<keyword evidence="9" id="KW-0927">Auxin signaling pathway</keyword>
<evidence type="ECO:0000256" key="1">
    <source>
        <dbReference type="ARBA" id="ARBA00004496"/>
    </source>
</evidence>
<feature type="compositionally biased region" description="Low complexity" evidence="11">
    <location>
        <begin position="640"/>
        <end position="651"/>
    </location>
</feature>
<evidence type="ECO:0000313" key="13">
    <source>
        <dbReference type="EMBL" id="KAK9210670.1"/>
    </source>
</evidence>
<accession>A0AAP0QSZ6</accession>
<dbReference type="PROSITE" id="PS00107">
    <property type="entry name" value="PROTEIN_KINASE_ATP"/>
    <property type="match status" value="1"/>
</dbReference>
<dbReference type="Gene3D" id="3.30.200.20">
    <property type="entry name" value="Phosphorylase Kinase, domain 1"/>
    <property type="match status" value="1"/>
</dbReference>
<evidence type="ECO:0000313" key="14">
    <source>
        <dbReference type="Proteomes" id="UP001428341"/>
    </source>
</evidence>
<name>A0AAP0QSZ6_9ROSI</name>
<dbReference type="EMBL" id="JBCGBO010000004">
    <property type="protein sequence ID" value="KAK9210670.1"/>
    <property type="molecule type" value="Genomic_DNA"/>
</dbReference>
<evidence type="ECO:0000256" key="3">
    <source>
        <dbReference type="ARBA" id="ARBA00022527"/>
    </source>
</evidence>
<dbReference type="GO" id="GO:0004674">
    <property type="term" value="F:protein serine/threonine kinase activity"/>
    <property type="evidence" value="ECO:0007669"/>
    <property type="project" value="UniProtKB-KW"/>
</dbReference>
<dbReference type="PANTHER" id="PTHR23257">
    <property type="entry name" value="SERINE-THREONINE PROTEIN KINASE"/>
    <property type="match status" value="1"/>
</dbReference>
<protein>
    <recommendedName>
        <fullName evidence="12">Protein kinase domain-containing protein</fullName>
    </recommendedName>
</protein>
<evidence type="ECO:0000256" key="10">
    <source>
        <dbReference type="PROSITE-ProRule" id="PRU10141"/>
    </source>
</evidence>
<dbReference type="InterPro" id="IPR000270">
    <property type="entry name" value="PB1_dom"/>
</dbReference>
<feature type="region of interest" description="Disordered" evidence="11">
    <location>
        <begin position="1463"/>
        <end position="1483"/>
    </location>
</feature>
<dbReference type="SUPFAM" id="SSF56112">
    <property type="entry name" value="Protein kinase-like (PK-like)"/>
    <property type="match status" value="1"/>
</dbReference>
<organism evidence="13 14">
    <name type="scientific">Citrus x changshan-huyou</name>
    <dbReference type="NCBI Taxonomy" id="2935761"/>
    <lineage>
        <taxon>Eukaryota</taxon>
        <taxon>Viridiplantae</taxon>
        <taxon>Streptophyta</taxon>
        <taxon>Embryophyta</taxon>
        <taxon>Tracheophyta</taxon>
        <taxon>Spermatophyta</taxon>
        <taxon>Magnoliopsida</taxon>
        <taxon>eudicotyledons</taxon>
        <taxon>Gunneridae</taxon>
        <taxon>Pentapetalae</taxon>
        <taxon>rosids</taxon>
        <taxon>malvids</taxon>
        <taxon>Sapindales</taxon>
        <taxon>Rutaceae</taxon>
        <taxon>Aurantioideae</taxon>
        <taxon>Citrus</taxon>
    </lineage>
</organism>
<dbReference type="InterPro" id="IPR017441">
    <property type="entry name" value="Protein_kinase_ATP_BS"/>
</dbReference>
<dbReference type="GO" id="GO:0005737">
    <property type="term" value="C:cytoplasm"/>
    <property type="evidence" value="ECO:0007669"/>
    <property type="project" value="UniProtKB-SubCell"/>
</dbReference>
<dbReference type="InterPro" id="IPR008271">
    <property type="entry name" value="Ser/Thr_kinase_AS"/>
</dbReference>
<keyword evidence="5" id="KW-0808">Transferase</keyword>
<keyword evidence="3" id="KW-0723">Serine/threonine-protein kinase</keyword>
<dbReference type="GO" id="GO:0005524">
    <property type="term" value="F:ATP binding"/>
    <property type="evidence" value="ECO:0007669"/>
    <property type="project" value="UniProtKB-UniRule"/>
</dbReference>
<dbReference type="Proteomes" id="UP001428341">
    <property type="component" value="Unassembled WGS sequence"/>
</dbReference>
<dbReference type="PRINTS" id="PR00109">
    <property type="entry name" value="TYRKINASE"/>
</dbReference>
<dbReference type="FunFam" id="3.30.200.20:FF:000081">
    <property type="entry name" value="Octicosapeptide/phox/Bem1p domain kinase superfamily protein"/>
    <property type="match status" value="1"/>
</dbReference>
<dbReference type="SMART" id="SM00666">
    <property type="entry name" value="PB1"/>
    <property type="match status" value="1"/>
</dbReference>
<dbReference type="InterPro" id="IPR050167">
    <property type="entry name" value="Ser_Thr_protein_kinase"/>
</dbReference>
<feature type="region of interest" description="Disordered" evidence="11">
    <location>
        <begin position="629"/>
        <end position="651"/>
    </location>
</feature>
<keyword evidence="8 10" id="KW-0067">ATP-binding</keyword>
<dbReference type="Pfam" id="PF00564">
    <property type="entry name" value="PB1"/>
    <property type="match status" value="1"/>
</dbReference>
<dbReference type="FunFam" id="1.10.510.10:FF:000142">
    <property type="entry name" value="Octicosapeptide/phox/Bem1p domain kinase superfamily protein"/>
    <property type="match status" value="1"/>
</dbReference>
<gene>
    <name evidence="13" type="ORF">WN944_003041</name>
</gene>
<dbReference type="CDD" id="cd06410">
    <property type="entry name" value="PB1_UP2"/>
    <property type="match status" value="1"/>
</dbReference>
<sequence length="1610" mass="175325">MAFDQNSVPADLRPLNVARSTAEEPPIAVATTANQGSFTNVNRESGSPGSVPVFYPATVPDARFVGLGYGNTVTAAPGVAANTWGSRVPVLTPVGHAGVNQVVGYSCNPNLGNMVVASAVDQTNSDMGPGFVYAHNLGNRVSGGNGSDYLTSNNELALGHGLNPNLGSRGSSSAADQASDEGGDDSASGKKVKFLCSFGGKILPRPSDGMLRYVGGQTRIISVRRDVNFNELMQKMTDTYGQPVVLKYQLPDEDLDALVSVSCPDDLDNMMEEYEKLVERSTDGSAKLRVFLFSASELDTSGVVQFGDIHDSGQRYVEAVNGVTEGGVGVGITRKESIASQTSTQNSDFSGSEAVDGLYGQGDANGPPCTSNLSPRGNSGTSHEMATKMVCADPNPAIYADASAISLGIPVMKSSPYALSCQPEVDPERAVPLTIARQQIGVDLHQCGGDISPPGPYMQAYMDPCQEAINRADYLHLPSQMGFPSQLVGHAAPVLNQQQCGDNAAGFTSQQFLPAMNMTMAPSSSHVGIRPSMVQPLMQPQQIRLEQCPDESTYGTRVVQFPVDQSYNVYPSQFPSAVVGGAYAWPQVTPTEHVLISDGAVPHQHIIISQKIPKLDDCHMCQKALPHVHSDPLARDQRDSGGSSVSDSNSVYHSLPLEDVTRTQPVNRVMVTGALGKGIAEQGTGPQTRVFSHVDHKIGVPQSETIGFSQNVETQRENDRKFQKIEHSDHPTVPVTHGATGLAGDIQPSFGVFMGAVSQTSQEDAVQQQSLSPQYQDNQQALLAKHVASDVPHVGLVHVKSSECLVHEHPKENSGKLPAVVSKDNTVNPCTSSEHLRPIDGIMEGLRLCPTEFNVNNEQNKLPVDRFRKEDIMDSRPQHLGGKEVPLDNTFSQPSMVLDTSQMRTTEVLPCSKTEVLYMNNPRLLESYEAANPPIYQLSNTGVQHLDPGEVRYGNPSFSAAESAHLADRSLPATDWKDEVSHLRPKIVLSDAEAVPANVSTSSLSPSGRVGDVQDSSNSLFSNQDPWNFRPDTHFPPPRPTKLITKKEGFLPRDPFNENCLGNVGELVTDAQLEKAIYQPLSDANKDFNLEHTSSQQGSVEELIKQELQAVAEGVAASVFQSATHSNPESSGQGIDESGNGTNHEREAQDGDVERQHKAKLEGFKSNITEMVNVGFPVSDGIGRLQIIKNSHLEELRELGSGTFGTVYHGKWRGSDVAIKRINDRCFTGKPSEQERMIDDFWNEAIKLADLHHPNVVAFYGVVLDGHGGSVATVTEYMVNGSLRNALQKNERNLDKRKRLLIAMDVAFGMEYLHGKNIVHFDLKSDNLLVNLRDPHRPICKVGDLGLSKVKCQTLISGGVRGTLPWMAPELLNGSSSLVSEKVDVFSFGIVLWELLTGDEPYADLHYGAIIGGIVSNTLRPPVPESCDLEWRSMMERCWSAEPSERPSFTEIANELRSMAAKIPPKGQNPAQPHSQPQEKVSCMSPLKENGQEGEEDFDDDYENTVSEKGYGCDCFGLCSFKTRRRGNEYNNLLHEGQHRLGEPWWNEKLKKVKEVSELCAGPKWKNFIRKTGRFFSFKRNKHNNFQYDPQSYALNFDGGFDRDGDDFAS</sequence>
<evidence type="ECO:0000259" key="12">
    <source>
        <dbReference type="PROSITE" id="PS50011"/>
    </source>
</evidence>
<dbReference type="PROSITE" id="PS00108">
    <property type="entry name" value="PROTEIN_KINASE_ST"/>
    <property type="match status" value="1"/>
</dbReference>
<comment type="subcellular location">
    <subcellularLocation>
        <location evidence="1">Cytoplasm</location>
    </subcellularLocation>
</comment>
<dbReference type="PROSITE" id="PS50011">
    <property type="entry name" value="PROTEIN_KINASE_DOM"/>
    <property type="match status" value="1"/>
</dbReference>
<reference evidence="13 14" key="1">
    <citation type="submission" date="2024-05" db="EMBL/GenBank/DDBJ databases">
        <title>Haplotype-resolved chromosome-level genome assembly of Huyou (Citrus changshanensis).</title>
        <authorList>
            <person name="Miao C."/>
            <person name="Chen W."/>
            <person name="Wu Y."/>
            <person name="Wang L."/>
            <person name="Zhao S."/>
            <person name="Grierson D."/>
            <person name="Xu C."/>
            <person name="Chen K."/>
        </authorList>
    </citation>
    <scope>NUCLEOTIDE SEQUENCE [LARGE SCALE GENOMIC DNA]</scope>
    <source>
        <strain evidence="13">01-14</strain>
        <tissue evidence="13">Leaf</tissue>
    </source>
</reference>
<evidence type="ECO:0000256" key="6">
    <source>
        <dbReference type="ARBA" id="ARBA00022741"/>
    </source>
</evidence>
<keyword evidence="14" id="KW-1185">Reference proteome</keyword>
<evidence type="ECO:0000256" key="2">
    <source>
        <dbReference type="ARBA" id="ARBA00022490"/>
    </source>
</evidence>
<dbReference type="CDD" id="cd13999">
    <property type="entry name" value="STKc_MAP3K-like"/>
    <property type="match status" value="1"/>
</dbReference>
<feature type="domain" description="Protein kinase" evidence="12">
    <location>
        <begin position="1193"/>
        <end position="1460"/>
    </location>
</feature>
<dbReference type="FunFam" id="3.10.20.90:FF:000058">
    <property type="entry name" value="Octicosapeptide/phox/Bem1p domain kinase superfamily protein"/>
    <property type="match status" value="1"/>
</dbReference>
<feature type="region of interest" description="Disordered" evidence="11">
    <location>
        <begin position="1122"/>
        <end position="1154"/>
    </location>
</feature>
<feature type="compositionally biased region" description="Polar residues" evidence="11">
    <location>
        <begin position="339"/>
        <end position="350"/>
    </location>
</feature>
<dbReference type="Gene3D" id="3.10.20.90">
    <property type="entry name" value="Phosphatidylinositol 3-kinase Catalytic Subunit, Chain A, domain 1"/>
    <property type="match status" value="1"/>
</dbReference>
<evidence type="ECO:0000256" key="4">
    <source>
        <dbReference type="ARBA" id="ARBA00022553"/>
    </source>
</evidence>
<evidence type="ECO:0000256" key="8">
    <source>
        <dbReference type="ARBA" id="ARBA00022840"/>
    </source>
</evidence>
<dbReference type="SUPFAM" id="SSF54277">
    <property type="entry name" value="CAD &amp; PB1 domains"/>
    <property type="match status" value="1"/>
</dbReference>
<evidence type="ECO:0000256" key="9">
    <source>
        <dbReference type="ARBA" id="ARBA00023294"/>
    </source>
</evidence>
<keyword evidence="4" id="KW-0597">Phosphoprotein</keyword>
<dbReference type="Gene3D" id="1.10.510.10">
    <property type="entry name" value="Transferase(Phosphotransferase) domain 1"/>
    <property type="match status" value="1"/>
</dbReference>
<dbReference type="InterPro" id="IPR000719">
    <property type="entry name" value="Prot_kinase_dom"/>
</dbReference>
<dbReference type="InterPro" id="IPR011009">
    <property type="entry name" value="Kinase-like_dom_sf"/>
</dbReference>
<proteinExistence type="predicted"/>
<dbReference type="InterPro" id="IPR001245">
    <property type="entry name" value="Ser-Thr/Tyr_kinase_cat_dom"/>
</dbReference>
<keyword evidence="2" id="KW-0963">Cytoplasm</keyword>
<feature type="region of interest" description="Disordered" evidence="11">
    <location>
        <begin position="160"/>
        <end position="188"/>
    </location>
</feature>
<feature type="compositionally biased region" description="Basic and acidic residues" evidence="11">
    <location>
        <begin position="629"/>
        <end position="639"/>
    </location>
</feature>
<evidence type="ECO:0000256" key="5">
    <source>
        <dbReference type="ARBA" id="ARBA00022679"/>
    </source>
</evidence>
<feature type="compositionally biased region" description="Polar residues" evidence="11">
    <location>
        <begin position="1122"/>
        <end position="1133"/>
    </location>
</feature>
<feature type="binding site" evidence="10">
    <location>
        <position position="1220"/>
    </location>
    <ligand>
        <name>ATP</name>
        <dbReference type="ChEBI" id="CHEBI:30616"/>
    </ligand>
</feature>
<dbReference type="GO" id="GO:0010928">
    <property type="term" value="P:regulation of auxin mediated signaling pathway"/>
    <property type="evidence" value="ECO:0007669"/>
    <property type="project" value="UniProtKB-ARBA"/>
</dbReference>
<comment type="caution">
    <text evidence="13">The sequence shown here is derived from an EMBL/GenBank/DDBJ whole genome shotgun (WGS) entry which is preliminary data.</text>
</comment>